<evidence type="ECO:0000256" key="3">
    <source>
        <dbReference type="ARBA" id="ARBA00022989"/>
    </source>
</evidence>
<gene>
    <name evidence="9" type="primary">LOC111101273</name>
</gene>
<reference evidence="8" key="1">
    <citation type="submission" date="2024-06" db="UniProtKB">
        <authorList>
            <consortium name="RefSeq"/>
        </authorList>
    </citation>
    <scope>NUCLEOTIDE SEQUENCE [LARGE SCALE GENOMIC DNA]</scope>
</reference>
<reference evidence="9" key="2">
    <citation type="submission" date="2025-08" db="UniProtKB">
        <authorList>
            <consortium name="RefSeq"/>
        </authorList>
    </citation>
    <scope>IDENTIFICATION</scope>
    <source>
        <tissue evidence="9">Whole sample</tissue>
    </source>
</reference>
<dbReference type="GO" id="GO:0032977">
    <property type="term" value="F:membrane insertase activity"/>
    <property type="evidence" value="ECO:0007669"/>
    <property type="project" value="InterPro"/>
</dbReference>
<dbReference type="CDD" id="cd20069">
    <property type="entry name" value="5TM_Oxa1-like"/>
    <property type="match status" value="1"/>
</dbReference>
<dbReference type="OrthoDB" id="2148490at2759"/>
<dbReference type="PANTHER" id="PTHR12428:SF65">
    <property type="entry name" value="CYTOCHROME C OXIDASE ASSEMBLY PROTEIN COX18, MITOCHONDRIAL"/>
    <property type="match status" value="1"/>
</dbReference>
<keyword evidence="4 6" id="KW-0472">Membrane</keyword>
<comment type="similarity">
    <text evidence="5">Belongs to the OXA1/ALB3/YidC family.</text>
</comment>
<evidence type="ECO:0000313" key="8">
    <source>
        <dbReference type="Proteomes" id="UP000694844"/>
    </source>
</evidence>
<dbReference type="GO" id="GO:0032979">
    <property type="term" value="P:protein insertion into mitochondrial inner membrane from matrix"/>
    <property type="evidence" value="ECO:0007669"/>
    <property type="project" value="TreeGrafter"/>
</dbReference>
<feature type="transmembrane region" description="Helical" evidence="6">
    <location>
        <begin position="278"/>
        <end position="297"/>
    </location>
</feature>
<dbReference type="KEGG" id="cvn:111101273"/>
<sequence length="357" mass="40238">MLPLLAQSFVGSLRRTPSLRAFHAVACVDSHKLNDSKQHRRKTLNFPSFQQNPVRRISSESVRVSVTHLVTECFGPDTLFVNSVIKCLTVCHEGTGLPWWATIFLVTVSLKASVVFPLSVHARKAEARRSKMNEEMLALLPQLEKEVQILSRSRGYSPQDARKIFNINRNQLVRDYYIRENCHPLKGFVTVLAQLPIWLSLSFSLRHLSGSSYWSNKADAVQYVAMDMKDEGALWFSNLLLPDPLYILPVVLLTTNLTIAAINLYDINRLKRGMIAKALTGIMMFYSVAIFSISTMMPSCITFYWSVSALCSLVQLLLLKNQTVQGVLNIPDMEDLVKRKVQGASQAKDTNNNSDKS</sequence>
<evidence type="ECO:0000256" key="5">
    <source>
        <dbReference type="RuleBase" id="RU003945"/>
    </source>
</evidence>
<feature type="transmembrane region" description="Helical" evidence="6">
    <location>
        <begin position="245"/>
        <end position="266"/>
    </location>
</feature>
<evidence type="ECO:0000256" key="2">
    <source>
        <dbReference type="ARBA" id="ARBA00022692"/>
    </source>
</evidence>
<feature type="domain" description="Membrane insertase YidC/Oxa/ALB C-terminal" evidence="7">
    <location>
        <begin position="99"/>
        <end position="320"/>
    </location>
</feature>
<dbReference type="PANTHER" id="PTHR12428">
    <property type="entry name" value="OXA1"/>
    <property type="match status" value="1"/>
</dbReference>
<dbReference type="Pfam" id="PF02096">
    <property type="entry name" value="60KD_IMP"/>
    <property type="match status" value="1"/>
</dbReference>
<evidence type="ECO:0000256" key="4">
    <source>
        <dbReference type="ARBA" id="ARBA00023136"/>
    </source>
</evidence>
<keyword evidence="8" id="KW-1185">Reference proteome</keyword>
<keyword evidence="2 5" id="KW-0812">Transmembrane</keyword>
<keyword evidence="3 6" id="KW-1133">Transmembrane helix</keyword>
<name>A0A8B8AD64_CRAVI</name>
<dbReference type="GeneID" id="111101273"/>
<proteinExistence type="inferred from homology"/>
<dbReference type="InterPro" id="IPR001708">
    <property type="entry name" value="YidC/ALB3/OXA1/COX18"/>
</dbReference>
<evidence type="ECO:0000313" key="9">
    <source>
        <dbReference type="RefSeq" id="XP_022289422.1"/>
    </source>
</evidence>
<comment type="subcellular location">
    <subcellularLocation>
        <location evidence="1 5">Membrane</location>
        <topology evidence="1 5">Multi-pass membrane protein</topology>
    </subcellularLocation>
</comment>
<dbReference type="RefSeq" id="XP_022289422.1">
    <property type="nucleotide sequence ID" value="XM_022433714.1"/>
</dbReference>
<evidence type="ECO:0000259" key="7">
    <source>
        <dbReference type="Pfam" id="PF02096"/>
    </source>
</evidence>
<evidence type="ECO:0000256" key="1">
    <source>
        <dbReference type="ARBA" id="ARBA00004141"/>
    </source>
</evidence>
<accession>A0A8B8AD64</accession>
<dbReference type="GO" id="GO:0033617">
    <property type="term" value="P:mitochondrial respiratory chain complex IV assembly"/>
    <property type="evidence" value="ECO:0007669"/>
    <property type="project" value="TreeGrafter"/>
</dbReference>
<evidence type="ECO:0000256" key="6">
    <source>
        <dbReference type="SAM" id="Phobius"/>
    </source>
</evidence>
<organism evidence="8 9">
    <name type="scientific">Crassostrea virginica</name>
    <name type="common">Eastern oyster</name>
    <dbReference type="NCBI Taxonomy" id="6565"/>
    <lineage>
        <taxon>Eukaryota</taxon>
        <taxon>Metazoa</taxon>
        <taxon>Spiralia</taxon>
        <taxon>Lophotrochozoa</taxon>
        <taxon>Mollusca</taxon>
        <taxon>Bivalvia</taxon>
        <taxon>Autobranchia</taxon>
        <taxon>Pteriomorphia</taxon>
        <taxon>Ostreida</taxon>
        <taxon>Ostreoidea</taxon>
        <taxon>Ostreidae</taxon>
        <taxon>Crassostrea</taxon>
    </lineage>
</organism>
<protein>
    <submittedName>
        <fullName evidence="9">Mitochondrial inner membrane protein COX18-like</fullName>
    </submittedName>
</protein>
<dbReference type="GO" id="GO:0005743">
    <property type="term" value="C:mitochondrial inner membrane"/>
    <property type="evidence" value="ECO:0007669"/>
    <property type="project" value="TreeGrafter"/>
</dbReference>
<feature type="transmembrane region" description="Helical" evidence="6">
    <location>
        <begin position="303"/>
        <end position="319"/>
    </location>
</feature>
<dbReference type="Proteomes" id="UP000694844">
    <property type="component" value="Chromosome 1"/>
</dbReference>
<dbReference type="InterPro" id="IPR028055">
    <property type="entry name" value="YidC/Oxa/ALB_C"/>
</dbReference>
<dbReference type="AlphaFoldDB" id="A0A8B8AD64"/>